<dbReference type="Pfam" id="PF00563">
    <property type="entry name" value="EAL"/>
    <property type="match status" value="1"/>
</dbReference>
<feature type="domain" description="GGDEF" evidence="5">
    <location>
        <begin position="593"/>
        <end position="726"/>
    </location>
</feature>
<feature type="domain" description="PAS" evidence="2">
    <location>
        <begin position="302"/>
        <end position="340"/>
    </location>
</feature>
<feature type="domain" description="PAC" evidence="3">
    <location>
        <begin position="249"/>
        <end position="301"/>
    </location>
</feature>
<feature type="compositionally biased region" description="Basic and acidic residues" evidence="1">
    <location>
        <begin position="1"/>
        <end position="10"/>
    </location>
</feature>
<dbReference type="PANTHER" id="PTHR44757">
    <property type="entry name" value="DIGUANYLATE CYCLASE DGCP"/>
    <property type="match status" value="1"/>
</dbReference>
<dbReference type="Gene3D" id="3.30.450.20">
    <property type="entry name" value="PAS domain"/>
    <property type="match status" value="3"/>
</dbReference>
<feature type="region of interest" description="Disordered" evidence="1">
    <location>
        <begin position="155"/>
        <end position="178"/>
    </location>
</feature>
<dbReference type="InterPro" id="IPR001633">
    <property type="entry name" value="EAL_dom"/>
</dbReference>
<dbReference type="Pfam" id="PF08448">
    <property type="entry name" value="PAS_4"/>
    <property type="match status" value="1"/>
</dbReference>
<feature type="domain" description="PAS" evidence="2">
    <location>
        <begin position="175"/>
        <end position="245"/>
    </location>
</feature>
<evidence type="ECO:0000259" key="3">
    <source>
        <dbReference type="PROSITE" id="PS50113"/>
    </source>
</evidence>
<dbReference type="CDD" id="cd01948">
    <property type="entry name" value="EAL"/>
    <property type="match status" value="1"/>
</dbReference>
<dbReference type="SMART" id="SM00267">
    <property type="entry name" value="GGDEF"/>
    <property type="match status" value="1"/>
</dbReference>
<dbReference type="PROSITE" id="PS50113">
    <property type="entry name" value="PAC"/>
    <property type="match status" value="3"/>
</dbReference>
<evidence type="ECO:0000313" key="7">
    <source>
        <dbReference type="Proteomes" id="UP000622890"/>
    </source>
</evidence>
<accession>A0A934SXN2</accession>
<dbReference type="SMART" id="SM00052">
    <property type="entry name" value="EAL"/>
    <property type="match status" value="1"/>
</dbReference>
<dbReference type="InterPro" id="IPR000700">
    <property type="entry name" value="PAS-assoc_C"/>
</dbReference>
<gene>
    <name evidence="6" type="ORF">JJB74_27755</name>
</gene>
<dbReference type="FunFam" id="3.30.70.270:FF:000001">
    <property type="entry name" value="Diguanylate cyclase domain protein"/>
    <property type="match status" value="1"/>
</dbReference>
<feature type="domain" description="PAC" evidence="3">
    <location>
        <begin position="510"/>
        <end position="561"/>
    </location>
</feature>
<dbReference type="NCBIfam" id="TIGR00254">
    <property type="entry name" value="GGDEF"/>
    <property type="match status" value="1"/>
</dbReference>
<dbReference type="Gene3D" id="3.20.20.450">
    <property type="entry name" value="EAL domain"/>
    <property type="match status" value="1"/>
</dbReference>
<proteinExistence type="predicted"/>
<reference evidence="6" key="1">
    <citation type="submission" date="2021-01" db="EMBL/GenBank/DDBJ databases">
        <title>Genome sequence of strain Noviherbaspirillum sp. DKR-6.</title>
        <authorList>
            <person name="Chaudhary D.K."/>
        </authorList>
    </citation>
    <scope>NUCLEOTIDE SEQUENCE</scope>
    <source>
        <strain evidence="6">DKR-6</strain>
    </source>
</reference>
<dbReference type="PANTHER" id="PTHR44757:SF2">
    <property type="entry name" value="BIOFILM ARCHITECTURE MAINTENANCE PROTEIN MBAA"/>
    <property type="match status" value="1"/>
</dbReference>
<dbReference type="Proteomes" id="UP000622890">
    <property type="component" value="Unassembled WGS sequence"/>
</dbReference>
<dbReference type="SUPFAM" id="SSF55785">
    <property type="entry name" value="PYP-like sensor domain (PAS domain)"/>
    <property type="match status" value="3"/>
</dbReference>
<dbReference type="InterPro" id="IPR000160">
    <property type="entry name" value="GGDEF_dom"/>
</dbReference>
<dbReference type="InterPro" id="IPR043128">
    <property type="entry name" value="Rev_trsase/Diguanyl_cyclase"/>
</dbReference>
<dbReference type="PROSITE" id="PS50887">
    <property type="entry name" value="GGDEF"/>
    <property type="match status" value="1"/>
</dbReference>
<dbReference type="RefSeq" id="WP_200597660.1">
    <property type="nucleotide sequence ID" value="NZ_JAEPBG010000021.1"/>
</dbReference>
<dbReference type="Pfam" id="PF13188">
    <property type="entry name" value="PAS_8"/>
    <property type="match status" value="1"/>
</dbReference>
<protein>
    <submittedName>
        <fullName evidence="6">EAL domain-containing protein</fullName>
    </submittedName>
</protein>
<dbReference type="NCBIfam" id="TIGR00229">
    <property type="entry name" value="sensory_box"/>
    <property type="match status" value="3"/>
</dbReference>
<evidence type="ECO:0000313" key="6">
    <source>
        <dbReference type="EMBL" id="MBK4738435.1"/>
    </source>
</evidence>
<feature type="region of interest" description="Disordered" evidence="1">
    <location>
        <begin position="1"/>
        <end position="25"/>
    </location>
</feature>
<dbReference type="Pfam" id="PF00990">
    <property type="entry name" value="GGDEF"/>
    <property type="match status" value="1"/>
</dbReference>
<keyword evidence="7" id="KW-1185">Reference proteome</keyword>
<dbReference type="InterPro" id="IPR000014">
    <property type="entry name" value="PAS"/>
</dbReference>
<sequence>MEKHAFEHKNPSPAPSTNPGPAAATHGRLDLSHIAAAMLIVDARLCIVGINEACRDALTRLSGAIVEFGSALSEVPVFIETAEGDREPLEQMCRRAFLGEALFVTGHCTGARQARSMLFKLMPMSDCFGNPLLLTIAIQDFPDDAAINSHRVEHAAPAPEFVEPETETQGTTPMPPADLQRTFDLAPVGIAHVAPTGRWLRVNQYICNMLGYTREELASITYQDVTYPADLEADNALVQELLSGKRSSYVLEKRYLHKSGDTVWAYLAVMLVREDDGAPKYFIAVLSDVQWQKSVLAKAEESQARLQAVFNSLNEAVFVFNARGKVIEANSAALRLFGYQDVSESSSSVVELEKRFEVRTLDLHLLPVEEWPVCRILRGESVANSELRVLQRESGRRWIASFSGTKTTSSKGHSEFAVLTVRDVTKRHYAELALRYSEQRFRTALDHIPDAVVLYDRSLRVRYVNQAMTRLLQRPASAILGRHESELKSHPLADLRRPLLQAAINNAKLQSADFEYASPYGTRYVAASFVPLLNDKEGADEVMGIYHDYTQRKRAEENARQAALHDPLTRLPNRALLFEYAKHLLGAARRSQEKVAVLFIDLDGFKPINDLHGHETGDEILRQIAQRLKINTREEDMTFRLGGDEFLILLPRLTSHEAVKEMAQHLLQTVNRPCEVGNLSLAVSASIGISLYPDDGVETDMLIQHADAAMYYVKERGRNGFEFYVPEMSAHVERQAVIEQELKRAIKGNEFCLFYQPVVEMHTGKVVCAEALIRWPGNSASADRFVPIAEATGLIGPVGDWVLSEACEQYLAWREAGLADLPIAINVSPVQFRRHDLAEQIEATLKRYGLRGSAIQIELTETAVMDDIDRAVGVLGRLKSAGIKVSLDDFGTGYSSLNYLSRLPLNKLKIDQTFVQRIELDSAGRAITEAIIVLGRTLGLTVVAEGIESEAVFAYLRERGCQEGQGYFIRKPLSGPRFAAWMHAGAVPGRS</sequence>
<dbReference type="Gene3D" id="3.30.70.270">
    <property type="match status" value="1"/>
</dbReference>
<dbReference type="InterPro" id="IPR052155">
    <property type="entry name" value="Biofilm_reg_signaling"/>
</dbReference>
<dbReference type="PROSITE" id="PS50112">
    <property type="entry name" value="PAS"/>
    <property type="match status" value="3"/>
</dbReference>
<dbReference type="InterPro" id="IPR035919">
    <property type="entry name" value="EAL_sf"/>
</dbReference>
<dbReference type="InterPro" id="IPR013655">
    <property type="entry name" value="PAS_fold_3"/>
</dbReference>
<dbReference type="SMART" id="SM00086">
    <property type="entry name" value="PAC"/>
    <property type="match status" value="3"/>
</dbReference>
<feature type="domain" description="EAL" evidence="4">
    <location>
        <begin position="735"/>
        <end position="986"/>
    </location>
</feature>
<dbReference type="GO" id="GO:0003824">
    <property type="term" value="F:catalytic activity"/>
    <property type="evidence" value="ECO:0007669"/>
    <property type="project" value="UniProtKB-ARBA"/>
</dbReference>
<name>A0A934SXN2_9BURK</name>
<organism evidence="6 7">
    <name type="scientific">Noviherbaspirillum pedocola</name>
    <dbReference type="NCBI Taxonomy" id="2801341"/>
    <lineage>
        <taxon>Bacteria</taxon>
        <taxon>Pseudomonadati</taxon>
        <taxon>Pseudomonadota</taxon>
        <taxon>Betaproteobacteria</taxon>
        <taxon>Burkholderiales</taxon>
        <taxon>Oxalobacteraceae</taxon>
        <taxon>Noviherbaspirillum</taxon>
    </lineage>
</organism>
<evidence type="ECO:0000259" key="4">
    <source>
        <dbReference type="PROSITE" id="PS50883"/>
    </source>
</evidence>
<dbReference type="SUPFAM" id="SSF141868">
    <property type="entry name" value="EAL domain-like"/>
    <property type="match status" value="1"/>
</dbReference>
<evidence type="ECO:0000259" key="5">
    <source>
        <dbReference type="PROSITE" id="PS50887"/>
    </source>
</evidence>
<dbReference type="InterPro" id="IPR035965">
    <property type="entry name" value="PAS-like_dom_sf"/>
</dbReference>
<dbReference type="CDD" id="cd01949">
    <property type="entry name" value="GGDEF"/>
    <property type="match status" value="1"/>
</dbReference>
<evidence type="ECO:0000259" key="2">
    <source>
        <dbReference type="PROSITE" id="PS50112"/>
    </source>
</evidence>
<dbReference type="InterPro" id="IPR029787">
    <property type="entry name" value="Nucleotide_cyclase"/>
</dbReference>
<dbReference type="InterPro" id="IPR001610">
    <property type="entry name" value="PAC"/>
</dbReference>
<dbReference type="CDD" id="cd00130">
    <property type="entry name" value="PAS"/>
    <property type="match status" value="3"/>
</dbReference>
<feature type="domain" description="PAC" evidence="3">
    <location>
        <begin position="383"/>
        <end position="436"/>
    </location>
</feature>
<evidence type="ECO:0000256" key="1">
    <source>
        <dbReference type="SAM" id="MobiDB-lite"/>
    </source>
</evidence>
<dbReference type="SMART" id="SM00091">
    <property type="entry name" value="PAS"/>
    <property type="match status" value="4"/>
</dbReference>
<dbReference type="SUPFAM" id="SSF55073">
    <property type="entry name" value="Nucleotide cyclase"/>
    <property type="match status" value="1"/>
</dbReference>
<dbReference type="PROSITE" id="PS50883">
    <property type="entry name" value="EAL"/>
    <property type="match status" value="1"/>
</dbReference>
<dbReference type="EMBL" id="JAEPBG010000021">
    <property type="protein sequence ID" value="MBK4738435.1"/>
    <property type="molecule type" value="Genomic_DNA"/>
</dbReference>
<dbReference type="Pfam" id="PF08447">
    <property type="entry name" value="PAS_3"/>
    <property type="match status" value="1"/>
</dbReference>
<dbReference type="InterPro" id="IPR013656">
    <property type="entry name" value="PAS_4"/>
</dbReference>
<comment type="caution">
    <text evidence="6">The sequence shown here is derived from an EMBL/GenBank/DDBJ whole genome shotgun (WGS) entry which is preliminary data.</text>
</comment>
<feature type="domain" description="PAS" evidence="2">
    <location>
        <begin position="437"/>
        <end position="507"/>
    </location>
</feature>
<dbReference type="AlphaFoldDB" id="A0A934SXN2"/>